<name>A0A4V5NY94_9SPHI</name>
<evidence type="ECO:0008006" key="3">
    <source>
        <dbReference type="Google" id="ProtNLM"/>
    </source>
</evidence>
<dbReference type="RefSeq" id="WP_136837920.1">
    <property type="nucleotide sequence ID" value="NZ_SWBQ01000012.1"/>
</dbReference>
<sequence>MENFPELNDSQVVLLRADVNTGHILDEEFNLAINEHQKVFTLFDAAEAALLFAKEILSKNPKVECVIYKKGRTMLYHITPENVHL</sequence>
<organism evidence="1 2">
    <name type="scientific">Pedobacter frigoris</name>
    <dbReference type="NCBI Taxonomy" id="2571272"/>
    <lineage>
        <taxon>Bacteria</taxon>
        <taxon>Pseudomonadati</taxon>
        <taxon>Bacteroidota</taxon>
        <taxon>Sphingobacteriia</taxon>
        <taxon>Sphingobacteriales</taxon>
        <taxon>Sphingobacteriaceae</taxon>
        <taxon>Pedobacter</taxon>
    </lineage>
</organism>
<proteinExistence type="predicted"/>
<dbReference type="AlphaFoldDB" id="A0A4V5NY94"/>
<dbReference type="Proteomes" id="UP000307244">
    <property type="component" value="Unassembled WGS sequence"/>
</dbReference>
<evidence type="ECO:0000313" key="2">
    <source>
        <dbReference type="Proteomes" id="UP000307244"/>
    </source>
</evidence>
<keyword evidence="2" id="KW-1185">Reference proteome</keyword>
<protein>
    <recommendedName>
        <fullName evidence="3">DUF4242 domain-containing protein</fullName>
    </recommendedName>
</protein>
<comment type="caution">
    <text evidence="1">The sequence shown here is derived from an EMBL/GenBank/DDBJ whole genome shotgun (WGS) entry which is preliminary data.</text>
</comment>
<dbReference type="OrthoDB" id="770285at2"/>
<evidence type="ECO:0000313" key="1">
    <source>
        <dbReference type="EMBL" id="TKC02778.1"/>
    </source>
</evidence>
<reference evidence="1 2" key="1">
    <citation type="submission" date="2019-04" db="EMBL/GenBank/DDBJ databases">
        <title>Pedobacter sp. RP-3-15 sp. nov., isolated from Arctic soil.</title>
        <authorList>
            <person name="Dahal R.H."/>
            <person name="Kim D.-U."/>
        </authorList>
    </citation>
    <scope>NUCLEOTIDE SEQUENCE [LARGE SCALE GENOMIC DNA]</scope>
    <source>
        <strain evidence="1 2">RP-3-15</strain>
    </source>
</reference>
<gene>
    <name evidence="1" type="ORF">FA047_20240</name>
</gene>
<dbReference type="EMBL" id="SWBQ01000012">
    <property type="protein sequence ID" value="TKC02778.1"/>
    <property type="molecule type" value="Genomic_DNA"/>
</dbReference>
<accession>A0A4V5NY94</accession>